<gene>
    <name evidence="1" type="ORF">PPNO1_LOCUS9788</name>
</gene>
<dbReference type="EMBL" id="CALLCH030000021">
    <property type="protein sequence ID" value="CAI4220248.1"/>
    <property type="molecule type" value="Genomic_DNA"/>
</dbReference>
<dbReference type="Proteomes" id="UP000838763">
    <property type="component" value="Unassembled WGS sequence"/>
</dbReference>
<comment type="caution">
    <text evidence="1">The sequence shown here is derived from an EMBL/GenBank/DDBJ whole genome shotgun (WGS) entry which is preliminary data.</text>
</comment>
<keyword evidence="2" id="KW-1185">Reference proteome</keyword>
<evidence type="ECO:0000313" key="2">
    <source>
        <dbReference type="Proteomes" id="UP000838763"/>
    </source>
</evidence>
<dbReference type="AlphaFoldDB" id="A0A9P1HCT0"/>
<accession>A0A9P1HCT0</accession>
<organism evidence="1 2">
    <name type="scientific">Parascedosporium putredinis</name>
    <dbReference type="NCBI Taxonomy" id="1442378"/>
    <lineage>
        <taxon>Eukaryota</taxon>
        <taxon>Fungi</taxon>
        <taxon>Dikarya</taxon>
        <taxon>Ascomycota</taxon>
        <taxon>Pezizomycotina</taxon>
        <taxon>Sordariomycetes</taxon>
        <taxon>Hypocreomycetidae</taxon>
        <taxon>Microascales</taxon>
        <taxon>Microascaceae</taxon>
        <taxon>Parascedosporium</taxon>
    </lineage>
</organism>
<evidence type="ECO:0000313" key="1">
    <source>
        <dbReference type="EMBL" id="CAI4220248.1"/>
    </source>
</evidence>
<name>A0A9P1HCT0_9PEZI</name>
<sequence length="147" mass="15473">MSTKSMAKTKVPEALGGTYALSCKDSSHAEMGSVGILSRSSAEGRIDTLPCSSEGSVRILYCFDRHSFTSQVLSIAFRCAFGARTSTFGRHVGSSGANTFSLRRHRAVVSDSVYGCSYVIHDIGGSATDGGGAWLGPTRGIFSAHLK</sequence>
<proteinExistence type="predicted"/>
<protein>
    <submittedName>
        <fullName evidence="1">Uncharacterized protein</fullName>
    </submittedName>
</protein>
<reference evidence="1" key="1">
    <citation type="submission" date="2022-11" db="EMBL/GenBank/DDBJ databases">
        <authorList>
            <person name="Scott C."/>
            <person name="Bruce N."/>
        </authorList>
    </citation>
    <scope>NUCLEOTIDE SEQUENCE</scope>
</reference>